<evidence type="ECO:0000313" key="4">
    <source>
        <dbReference type="Proteomes" id="UP001596047"/>
    </source>
</evidence>
<evidence type="ECO:0000313" key="3">
    <source>
        <dbReference type="EMBL" id="MFC5652810.1"/>
    </source>
</evidence>
<dbReference type="RefSeq" id="WP_379191465.1">
    <property type="nucleotide sequence ID" value="NZ_JBHSOW010000106.1"/>
</dbReference>
<keyword evidence="4" id="KW-1185">Reference proteome</keyword>
<proteinExistence type="predicted"/>
<name>A0ABW0W8Z4_9BACL</name>
<dbReference type="InterPro" id="IPR010982">
    <property type="entry name" value="Lambda_DNA-bd_dom_sf"/>
</dbReference>
<dbReference type="Proteomes" id="UP001596047">
    <property type="component" value="Unassembled WGS sequence"/>
</dbReference>
<gene>
    <name evidence="3" type="ORF">ACFPYJ_27630</name>
</gene>
<dbReference type="InterPro" id="IPR001387">
    <property type="entry name" value="Cro/C1-type_HTH"/>
</dbReference>
<evidence type="ECO:0000259" key="2">
    <source>
        <dbReference type="PROSITE" id="PS50943"/>
    </source>
</evidence>
<dbReference type="SMART" id="SM00530">
    <property type="entry name" value="HTH_XRE"/>
    <property type="match status" value="1"/>
</dbReference>
<dbReference type="EMBL" id="JBHSOW010000106">
    <property type="protein sequence ID" value="MFC5652810.1"/>
    <property type="molecule type" value="Genomic_DNA"/>
</dbReference>
<feature type="region of interest" description="Disordered" evidence="1">
    <location>
        <begin position="79"/>
        <end position="101"/>
    </location>
</feature>
<protein>
    <submittedName>
        <fullName evidence="3">Helix-turn-helix domain-containing protein</fullName>
    </submittedName>
</protein>
<dbReference type="CDD" id="cd00093">
    <property type="entry name" value="HTH_XRE"/>
    <property type="match status" value="1"/>
</dbReference>
<accession>A0ABW0W8Z4</accession>
<comment type="caution">
    <text evidence="3">The sequence shown here is derived from an EMBL/GenBank/DDBJ whole genome shotgun (WGS) entry which is preliminary data.</text>
</comment>
<evidence type="ECO:0000256" key="1">
    <source>
        <dbReference type="SAM" id="MobiDB-lite"/>
    </source>
</evidence>
<feature type="domain" description="HTH cro/C1-type" evidence="2">
    <location>
        <begin position="14"/>
        <end position="70"/>
    </location>
</feature>
<dbReference type="Gene3D" id="1.10.260.40">
    <property type="entry name" value="lambda repressor-like DNA-binding domains"/>
    <property type="match status" value="1"/>
</dbReference>
<reference evidence="4" key="1">
    <citation type="journal article" date="2019" name="Int. J. Syst. Evol. Microbiol.">
        <title>The Global Catalogue of Microorganisms (GCM) 10K type strain sequencing project: providing services to taxonomists for standard genome sequencing and annotation.</title>
        <authorList>
            <consortium name="The Broad Institute Genomics Platform"/>
            <consortium name="The Broad Institute Genome Sequencing Center for Infectious Disease"/>
            <person name="Wu L."/>
            <person name="Ma J."/>
        </authorList>
    </citation>
    <scope>NUCLEOTIDE SEQUENCE [LARGE SCALE GENOMIC DNA]</scope>
    <source>
        <strain evidence="4">CGMCC 1.3240</strain>
    </source>
</reference>
<sequence>MNDELILSSLGQRLRKIRIDNGYSTQKELSNISGISQATLSRIEAGLQLPVPETLKTLSKFFKNITYSDLLMHAGYMEESKPSDYKSSSTSSTEQLFSPREERDIAADLERMINDLESNNALAFQGEPMNEETKELMRISLENSLRLAKGIAKKKFTPNNLKN</sequence>
<dbReference type="Pfam" id="PF01381">
    <property type="entry name" value="HTH_3"/>
    <property type="match status" value="1"/>
</dbReference>
<dbReference type="PROSITE" id="PS50943">
    <property type="entry name" value="HTH_CROC1"/>
    <property type="match status" value="1"/>
</dbReference>
<organism evidence="3 4">
    <name type="scientific">Paenibacillus solisilvae</name>
    <dbReference type="NCBI Taxonomy" id="2486751"/>
    <lineage>
        <taxon>Bacteria</taxon>
        <taxon>Bacillati</taxon>
        <taxon>Bacillota</taxon>
        <taxon>Bacilli</taxon>
        <taxon>Bacillales</taxon>
        <taxon>Paenibacillaceae</taxon>
        <taxon>Paenibacillus</taxon>
    </lineage>
</organism>
<dbReference type="SUPFAM" id="SSF47413">
    <property type="entry name" value="lambda repressor-like DNA-binding domains"/>
    <property type="match status" value="1"/>
</dbReference>